<feature type="transmembrane region" description="Helical" evidence="7">
    <location>
        <begin position="261"/>
        <end position="282"/>
    </location>
</feature>
<accession>A0A1Z5IYI2</accession>
<evidence type="ECO:0000256" key="4">
    <source>
        <dbReference type="ARBA" id="ARBA00022692"/>
    </source>
</evidence>
<evidence type="ECO:0000259" key="8">
    <source>
        <dbReference type="Pfam" id="PF01757"/>
    </source>
</evidence>
<keyword evidence="4 7" id="KW-0812">Transmembrane</keyword>
<evidence type="ECO:0000256" key="2">
    <source>
        <dbReference type="ARBA" id="ARBA00007400"/>
    </source>
</evidence>
<dbReference type="PANTHER" id="PTHR40074:SF2">
    <property type="entry name" value="O-ACETYLTRANSFERASE WECH"/>
    <property type="match status" value="1"/>
</dbReference>
<dbReference type="OrthoDB" id="569695at2"/>
<dbReference type="EMBL" id="BCMI01000024">
    <property type="protein sequence ID" value="GAX06729.1"/>
    <property type="molecule type" value="Genomic_DNA"/>
</dbReference>
<evidence type="ECO:0000313" key="9">
    <source>
        <dbReference type="EMBL" id="GAX06729.1"/>
    </source>
</evidence>
<organism evidence="9 10">
    <name type="scientific">Secundilactobacillus pentosiphilus</name>
    <dbReference type="NCBI Taxonomy" id="1714682"/>
    <lineage>
        <taxon>Bacteria</taxon>
        <taxon>Bacillati</taxon>
        <taxon>Bacillota</taxon>
        <taxon>Bacilli</taxon>
        <taxon>Lactobacillales</taxon>
        <taxon>Lactobacillaceae</taxon>
        <taxon>Secundilactobacillus</taxon>
    </lineage>
</organism>
<gene>
    <name evidence="9" type="ORF">IWT25_02076</name>
</gene>
<feature type="domain" description="Acyltransferase 3" evidence="8">
    <location>
        <begin position="12"/>
        <end position="342"/>
    </location>
</feature>
<proteinExistence type="inferred from homology"/>
<comment type="subcellular location">
    <subcellularLocation>
        <location evidence="1">Cell membrane</location>
        <topology evidence="1">Multi-pass membrane protein</topology>
    </subcellularLocation>
</comment>
<dbReference type="InterPro" id="IPR002656">
    <property type="entry name" value="Acyl_transf_3_dom"/>
</dbReference>
<feature type="transmembrane region" description="Helical" evidence="7">
    <location>
        <begin position="85"/>
        <end position="103"/>
    </location>
</feature>
<feature type="transmembrane region" description="Helical" evidence="7">
    <location>
        <begin position="302"/>
        <end position="319"/>
    </location>
</feature>
<feature type="transmembrane region" description="Helical" evidence="7">
    <location>
        <begin position="132"/>
        <end position="151"/>
    </location>
</feature>
<keyword evidence="3" id="KW-1003">Cell membrane</keyword>
<keyword evidence="5 7" id="KW-1133">Transmembrane helix</keyword>
<evidence type="ECO:0000256" key="3">
    <source>
        <dbReference type="ARBA" id="ARBA00022475"/>
    </source>
</evidence>
<sequence length="368" mass="43037">MNNTEPAADIGDYLKLGACTAVMSQPILGYALTTSPSIAAQTWIGILYNLVKYTAPAFIFGILYTTTRMTIDHRDLTYRRYLRNAWHALFIPTIWWTLVYLLVMPQMQQVSRYHDPRTFLWQFVNGNAAPHLWYNTMMLQFIILMPLFWAIGRWCGHDRRRGIFTACVTVLIAAVWLWFYDSQVFHGPHATDWYLLDRLFVSFLIYGIFGVLAWQYHERFDRLILKWWPVIAEVFAGAFWWTNQELFRYGFPVKLTNAPYYKPSMTVYDLAIIGLFAALCLFQVRAKRPFTKFVHRFAGFAYKAYLSNVFWSECLWLLFGRTLTTAHTLTGILVIYVLTWCLSFGSAFGIHAVWVRVKPKCVKSQNFS</sequence>
<evidence type="ECO:0000256" key="6">
    <source>
        <dbReference type="ARBA" id="ARBA00023136"/>
    </source>
</evidence>
<name>A0A1Z5IYI2_9LACO</name>
<dbReference type="GO" id="GO:0009246">
    <property type="term" value="P:enterobacterial common antigen biosynthetic process"/>
    <property type="evidence" value="ECO:0007669"/>
    <property type="project" value="TreeGrafter"/>
</dbReference>
<feature type="transmembrane region" description="Helical" evidence="7">
    <location>
        <begin position="163"/>
        <end position="179"/>
    </location>
</feature>
<protein>
    <submittedName>
        <fullName evidence="9">Integral membrane protein</fullName>
    </submittedName>
</protein>
<feature type="transmembrane region" description="Helical" evidence="7">
    <location>
        <begin position="331"/>
        <end position="355"/>
    </location>
</feature>
<dbReference type="AlphaFoldDB" id="A0A1Z5IYI2"/>
<reference evidence="9 10" key="1">
    <citation type="submission" date="2015-11" db="EMBL/GenBank/DDBJ databases">
        <title>Draft genome sequences of new species of the genus Lactobacillus isolated from orchardgrass silage.</title>
        <authorList>
            <person name="Tohno M."/>
            <person name="Tanizawa Y."/>
            <person name="Arita M."/>
        </authorList>
    </citation>
    <scope>NUCLEOTIDE SEQUENCE [LARGE SCALE GENOMIC DNA]</scope>
    <source>
        <strain evidence="9 10">IWT25</strain>
    </source>
</reference>
<dbReference type="RefSeq" id="WP_089121691.1">
    <property type="nucleotide sequence ID" value="NZ_BCMI01000024.1"/>
</dbReference>
<evidence type="ECO:0000256" key="1">
    <source>
        <dbReference type="ARBA" id="ARBA00004651"/>
    </source>
</evidence>
<feature type="transmembrane region" description="Helical" evidence="7">
    <location>
        <begin position="199"/>
        <end position="216"/>
    </location>
</feature>
<evidence type="ECO:0000256" key="5">
    <source>
        <dbReference type="ARBA" id="ARBA00022989"/>
    </source>
</evidence>
<comment type="caution">
    <text evidence="9">The sequence shown here is derived from an EMBL/GenBank/DDBJ whole genome shotgun (WGS) entry which is preliminary data.</text>
</comment>
<comment type="similarity">
    <text evidence="2">Belongs to the acyltransferase 3 family.</text>
</comment>
<dbReference type="Proteomes" id="UP000198414">
    <property type="component" value="Unassembled WGS sequence"/>
</dbReference>
<feature type="transmembrane region" description="Helical" evidence="7">
    <location>
        <begin position="223"/>
        <end position="241"/>
    </location>
</feature>
<evidence type="ECO:0000313" key="10">
    <source>
        <dbReference type="Proteomes" id="UP000198414"/>
    </source>
</evidence>
<dbReference type="GO" id="GO:0005886">
    <property type="term" value="C:plasma membrane"/>
    <property type="evidence" value="ECO:0007669"/>
    <property type="project" value="UniProtKB-SubCell"/>
</dbReference>
<dbReference type="PANTHER" id="PTHR40074">
    <property type="entry name" value="O-ACETYLTRANSFERASE WECH"/>
    <property type="match status" value="1"/>
</dbReference>
<evidence type="ECO:0000256" key="7">
    <source>
        <dbReference type="SAM" id="Phobius"/>
    </source>
</evidence>
<feature type="transmembrane region" description="Helical" evidence="7">
    <location>
        <begin position="43"/>
        <end position="64"/>
    </location>
</feature>
<keyword evidence="6 7" id="KW-0472">Membrane</keyword>
<dbReference type="GO" id="GO:0016413">
    <property type="term" value="F:O-acetyltransferase activity"/>
    <property type="evidence" value="ECO:0007669"/>
    <property type="project" value="TreeGrafter"/>
</dbReference>
<dbReference type="Pfam" id="PF01757">
    <property type="entry name" value="Acyl_transf_3"/>
    <property type="match status" value="1"/>
</dbReference>